<feature type="transmembrane region" description="Helical" evidence="7">
    <location>
        <begin position="889"/>
        <end position="916"/>
    </location>
</feature>
<keyword evidence="7" id="KW-0812">Transmembrane</keyword>
<dbReference type="SUPFAM" id="SSF50911">
    <property type="entry name" value="Mannose 6-phosphate receptor domain"/>
    <property type="match status" value="1"/>
</dbReference>
<organism evidence="10 11">
    <name type="scientific">Littorina saxatilis</name>
    <dbReference type="NCBI Taxonomy" id="31220"/>
    <lineage>
        <taxon>Eukaryota</taxon>
        <taxon>Metazoa</taxon>
        <taxon>Spiralia</taxon>
        <taxon>Lophotrochozoa</taxon>
        <taxon>Mollusca</taxon>
        <taxon>Gastropoda</taxon>
        <taxon>Caenogastropoda</taxon>
        <taxon>Littorinimorpha</taxon>
        <taxon>Littorinoidea</taxon>
        <taxon>Littorinidae</taxon>
        <taxon>Littorina</taxon>
    </lineage>
</organism>
<keyword evidence="3" id="KW-1003">Cell membrane</keyword>
<keyword evidence="11" id="KW-1185">Reference proteome</keyword>
<evidence type="ECO:0000313" key="10">
    <source>
        <dbReference type="EMBL" id="KAK7102196.1"/>
    </source>
</evidence>
<feature type="signal peptide" evidence="8">
    <location>
        <begin position="1"/>
        <end position="21"/>
    </location>
</feature>
<evidence type="ECO:0000256" key="3">
    <source>
        <dbReference type="ARBA" id="ARBA00022475"/>
    </source>
</evidence>
<dbReference type="PROSITE" id="PS51914">
    <property type="entry name" value="MRH"/>
    <property type="match status" value="1"/>
</dbReference>
<dbReference type="Pfam" id="PF23032">
    <property type="entry name" value="GBD_ELAPOR1-like_3rd"/>
    <property type="match status" value="1"/>
</dbReference>
<dbReference type="InterPro" id="IPR056607">
    <property type="entry name" value="Elapor1/2_MRH"/>
</dbReference>
<keyword evidence="6" id="KW-0325">Glycoprotein</keyword>
<sequence length="1006" mass="110163">MKSYVVAVLVCVVLAGRQVAGDDLPACQPKDFHYEYTECDSEGGRWRVSVPKPDTCIGGAPNPPVRGKDCSFTCSAGQFLDLSADQTCQPCPAGTYSLGGGVRFDDWEKIPDVFSVTSEGLESSFLWRGRSGHGSGNCSKSMWKPRGAYVYSLPAACTTSLTYATKLVKGGHVTFEYQYRDPETIFHFIVQNDQCQAAEDENSSRWPEVTEEGKWGSMTVALKTGTNILQWRVIGALSDMVGSQNPILIRKIEITGVAFTSECTKCRNGTYSSGGTAFCAPCEANKYSGRGATQCEACKSDEYAEPGSRICSKRPPCTKYDYYEYQTPCDQNKQTRRTYKWIEPRTCNDKVAGSVSLPASTDLKSCPPCNSGMHPVNASHCEFCPDGHYSDGASACHACPVSTSPEYGLDYQWWTVMPPNASSHCIPMGLGQCSENAGWQPAGDYIQTSFGPSDRNTFLALGLYVEGFRGEPTTSGGKLSVLGQVKFTFEVNCSISCELVFLSDAKGRNNVVQSWMGSVKRQEFVYDIHTNGPVTLSWAFQPLSYDMEEEEGEDPGSKLTTIGLDSVAKIYSIKVTNTLGGGATNCLACPKGISEKGCVPCPDGQYIEQKSTQCVECPPDTVLPSSNSWGKDSCKICGEGLKAIDKRACKSDCQFTDKAGRLYDFTALDGVHYVQGGRLFTSSGTMYYHGFNLTLCNAKNTELPVCINNVTADTQMLNMPTKVFGMVCRSTLIPQSDKAKPLVSTQPASLATHLTKIVNNVSLADMYTAGGFNAEGSELDVHFYYKSDTPTMACPEGRTTVISLRCDPDEKANNSIYLPPKCSDGTCDGCTFHFLWRTQHACPRCQREDYDVIRGECVGGEQLIHYYPPKFCLPLDGEGLKPMKQKCQLLPFVVMVSIPVALGVGLILILMLIYCWSRNKKLEYKYCKLVESAGGRDGELPGVESCGMEEGEEDESVHFSDSKGPKLLQKIRLKISGVKNKFTMEELSDDDNPFVAVRMHEKLPLT</sequence>
<evidence type="ECO:0000313" key="11">
    <source>
        <dbReference type="Proteomes" id="UP001374579"/>
    </source>
</evidence>
<dbReference type="PANTHER" id="PTHR22727:SF15">
    <property type="entry name" value="MRH DOMAIN-CONTAINING PROTEIN"/>
    <property type="match status" value="1"/>
</dbReference>
<evidence type="ECO:0000256" key="8">
    <source>
        <dbReference type="SAM" id="SignalP"/>
    </source>
</evidence>
<dbReference type="InterPro" id="IPR044865">
    <property type="entry name" value="MRH_dom"/>
</dbReference>
<reference evidence="10 11" key="1">
    <citation type="submission" date="2024-02" db="EMBL/GenBank/DDBJ databases">
        <title>Chromosome-scale genome assembly of the rough periwinkle Littorina saxatilis.</title>
        <authorList>
            <person name="De Jode A."/>
            <person name="Faria R."/>
            <person name="Formenti G."/>
            <person name="Sims Y."/>
            <person name="Smith T.P."/>
            <person name="Tracey A."/>
            <person name="Wood J.M.D."/>
            <person name="Zagrodzka Z.B."/>
            <person name="Johannesson K."/>
            <person name="Butlin R.K."/>
            <person name="Leder E.H."/>
        </authorList>
    </citation>
    <scope>NUCLEOTIDE SEQUENCE [LARGE SCALE GENOMIC DNA]</scope>
    <source>
        <strain evidence="10">Snail1</strain>
        <tissue evidence="10">Muscle</tissue>
    </source>
</reference>
<dbReference type="Pfam" id="PF23031">
    <property type="entry name" value="GBD_ELAPOR1"/>
    <property type="match status" value="1"/>
</dbReference>
<dbReference type="SMART" id="SM01411">
    <property type="entry name" value="Ephrin_rec_like"/>
    <property type="match status" value="4"/>
</dbReference>
<dbReference type="InterPro" id="IPR009030">
    <property type="entry name" value="Growth_fac_rcpt_cys_sf"/>
</dbReference>
<dbReference type="GO" id="GO:0005886">
    <property type="term" value="C:plasma membrane"/>
    <property type="evidence" value="ECO:0007669"/>
    <property type="project" value="UniProtKB-SubCell"/>
</dbReference>
<evidence type="ECO:0000256" key="7">
    <source>
        <dbReference type="SAM" id="Phobius"/>
    </source>
</evidence>
<dbReference type="SUPFAM" id="SSF57184">
    <property type="entry name" value="Growth factor receptor domain"/>
    <property type="match status" value="2"/>
</dbReference>
<dbReference type="EMBL" id="JBAMIC010000010">
    <property type="protein sequence ID" value="KAK7102196.1"/>
    <property type="molecule type" value="Genomic_DNA"/>
</dbReference>
<dbReference type="InterPro" id="IPR056610">
    <property type="entry name" value="Elapor1/2_TNFR-like"/>
</dbReference>
<name>A0AAN9GBF6_9CAEN</name>
<evidence type="ECO:0000256" key="5">
    <source>
        <dbReference type="ARBA" id="ARBA00023157"/>
    </source>
</evidence>
<dbReference type="AlphaFoldDB" id="A0AAN9GBF6"/>
<evidence type="ECO:0000259" key="9">
    <source>
        <dbReference type="PROSITE" id="PS51914"/>
    </source>
</evidence>
<comment type="caution">
    <text evidence="10">The sequence shown here is derived from an EMBL/GenBank/DDBJ whole genome shotgun (WGS) entry which is preliminary data.</text>
</comment>
<dbReference type="PANTHER" id="PTHR22727">
    <property type="entry name" value="PROTEIN CBG13728"/>
    <property type="match status" value="1"/>
</dbReference>
<accession>A0AAN9GBF6</accession>
<proteinExistence type="inferred from homology"/>
<evidence type="ECO:0000256" key="4">
    <source>
        <dbReference type="ARBA" id="ARBA00022729"/>
    </source>
</evidence>
<dbReference type="Proteomes" id="UP001374579">
    <property type="component" value="Unassembled WGS sequence"/>
</dbReference>
<dbReference type="InterPro" id="IPR009011">
    <property type="entry name" value="Man6P_isomerase_rcpt-bd_dom_sf"/>
</dbReference>
<dbReference type="Pfam" id="PF23091">
    <property type="entry name" value="TNFR_ELAPOR1_6th"/>
    <property type="match status" value="1"/>
</dbReference>
<evidence type="ECO:0000256" key="2">
    <source>
        <dbReference type="ARBA" id="ARBA00007627"/>
    </source>
</evidence>
<protein>
    <recommendedName>
        <fullName evidence="9">MRH domain-containing protein</fullName>
    </recommendedName>
</protein>
<keyword evidence="4 8" id="KW-0732">Signal</keyword>
<gene>
    <name evidence="10" type="ORF">V1264_020453</name>
</gene>
<comment type="similarity">
    <text evidence="2">Belongs to the ELAPOR family.</text>
</comment>
<comment type="subcellular location">
    <subcellularLocation>
        <location evidence="1">Cell membrane</location>
        <topology evidence="1">Single-pass type I membrane protein</topology>
    </subcellularLocation>
</comment>
<feature type="domain" description="MRH" evidence="9">
    <location>
        <begin position="651"/>
        <end position="844"/>
    </location>
</feature>
<dbReference type="InterPro" id="IPR056609">
    <property type="entry name" value="Elapor1-like_3rd"/>
</dbReference>
<dbReference type="Pfam" id="PF23087">
    <property type="entry name" value="MRH_ELAPOR1_9th"/>
    <property type="match status" value="1"/>
</dbReference>
<keyword evidence="7" id="KW-1133">Transmembrane helix</keyword>
<dbReference type="InterPro" id="IPR056608">
    <property type="entry name" value="Elapor1/2_GBD"/>
</dbReference>
<evidence type="ECO:0000256" key="6">
    <source>
        <dbReference type="ARBA" id="ARBA00023180"/>
    </source>
</evidence>
<keyword evidence="5" id="KW-1015">Disulfide bond</keyword>
<dbReference type="Gene3D" id="2.70.130.10">
    <property type="entry name" value="Mannose-6-phosphate receptor binding domain"/>
    <property type="match status" value="1"/>
</dbReference>
<dbReference type="InterPro" id="IPR039181">
    <property type="entry name" value="Elapor1/2"/>
</dbReference>
<keyword evidence="7" id="KW-0472">Membrane</keyword>
<feature type="chain" id="PRO_5042924415" description="MRH domain-containing protein" evidence="8">
    <location>
        <begin position="22"/>
        <end position="1006"/>
    </location>
</feature>
<evidence type="ECO:0000256" key="1">
    <source>
        <dbReference type="ARBA" id="ARBA00004251"/>
    </source>
</evidence>